<dbReference type="AlphaFoldDB" id="A0A1M7FK45"/>
<dbReference type="EMBL" id="LT670844">
    <property type="protein sequence ID" value="SHM04441.1"/>
    <property type="molecule type" value="Genomic_DNA"/>
</dbReference>
<organism evidence="1 2">
    <name type="scientific">Bradyrhizobium lablabi</name>
    <dbReference type="NCBI Taxonomy" id="722472"/>
    <lineage>
        <taxon>Bacteria</taxon>
        <taxon>Pseudomonadati</taxon>
        <taxon>Pseudomonadota</taxon>
        <taxon>Alphaproteobacteria</taxon>
        <taxon>Hyphomicrobiales</taxon>
        <taxon>Nitrobacteraceae</taxon>
        <taxon>Bradyrhizobium</taxon>
    </lineage>
</organism>
<dbReference type="RefSeq" id="WP_079544497.1">
    <property type="nucleotide sequence ID" value="NZ_LT670844.1"/>
</dbReference>
<evidence type="ECO:0000313" key="1">
    <source>
        <dbReference type="EMBL" id="SHM04441.1"/>
    </source>
</evidence>
<reference evidence="1 2" key="1">
    <citation type="submission" date="2016-11" db="EMBL/GenBank/DDBJ databases">
        <authorList>
            <person name="Jaros S."/>
            <person name="Januszkiewicz K."/>
            <person name="Wedrychowicz H."/>
        </authorList>
    </citation>
    <scope>NUCLEOTIDE SEQUENCE [LARGE SCALE GENOMIC DNA]</scope>
    <source>
        <strain evidence="1 2">GAS499</strain>
    </source>
</reference>
<gene>
    <name evidence="1" type="ORF">SAMN05444159_7526</name>
</gene>
<name>A0A1M7FK45_9BRAD</name>
<protein>
    <recommendedName>
        <fullName evidence="3">GGDEF domain-containing protein</fullName>
    </recommendedName>
</protein>
<dbReference type="Proteomes" id="UP000189935">
    <property type="component" value="Chromosome I"/>
</dbReference>
<evidence type="ECO:0008006" key="3">
    <source>
        <dbReference type="Google" id="ProtNLM"/>
    </source>
</evidence>
<accession>A0A1M7FK45</accession>
<sequence length="414" mass="44438">MSQQGPIIVVSDATRPPLVSALDEAKMFPVIETAWAEAPRAVEQLQPAAVLVALSESGAPGFEALAKQIAARAPYLPLIAVDPGTGTGISLPENAIPFLQSGDNFDRLLARLRAALRVRTLHSTVMRRLDDEKAGRTMIPDTDPARDATVLLIGRGAAYPALSVSLGERMGVVGALSIEAAAKHLSARDIDGIVLGEGFSPRVEDAFLTVLAEDARFRSLPIIVTSNEMTPAYDLPNLEITSGEPARVAAHALPLIRQRAFEAHLSRTLRSIDAGGLLDSRTGLLTQAAFNRDFATAVYQTQSRGGGLSVARFAFDPDHPRAQLDGARILSRLMRQMDFGVAEEEGSVIAVFPEADLRTAHMIARRLSSVMRHTAHGKRDARSEPVVTLATLLPKDTAKSLLARLHQDTHRAAS</sequence>
<dbReference type="OrthoDB" id="8124867at2"/>
<evidence type="ECO:0000313" key="2">
    <source>
        <dbReference type="Proteomes" id="UP000189935"/>
    </source>
</evidence>
<proteinExistence type="predicted"/>